<dbReference type="PROSITE" id="PS51502">
    <property type="entry name" value="S_R_A_B_BARREL"/>
    <property type="match status" value="1"/>
</dbReference>
<dbReference type="OrthoDB" id="7565202at2"/>
<dbReference type="InterPro" id="IPR011008">
    <property type="entry name" value="Dimeric_a/b-barrel"/>
</dbReference>
<evidence type="ECO:0000313" key="2">
    <source>
        <dbReference type="EMBL" id="ORW11207.1"/>
    </source>
</evidence>
<name>A0A1X1YJC8_9MYCO</name>
<sequence length="216" mass="23574">MYSRLDVITLAGAGPDEALSELRRVAADLPGLRGALIAPTLDGAYNGGDVIMRLTFDGEAAAQRAAASDAGRTVDALLGDPAWVSRVDHVGFAANAAGGPSRGGGVYRVALFCANVRPTAERLETFARHTVLMPNHVRSIGRWQLSEPREATGTRNWTHVWEQEYADLSGLLGAYMMHPVHWAHVERWFDPEYPEWLVDTELVHTFCAIEEPAILA</sequence>
<dbReference type="AlphaFoldDB" id="A0A1X1YJC8"/>
<gene>
    <name evidence="2" type="ORF">AWC16_11575</name>
</gene>
<evidence type="ECO:0000259" key="1">
    <source>
        <dbReference type="PROSITE" id="PS51502"/>
    </source>
</evidence>
<dbReference type="RefSeq" id="WP_085264635.1">
    <property type="nucleotide sequence ID" value="NZ_JACKVG010000017.1"/>
</dbReference>
<dbReference type="Proteomes" id="UP000193866">
    <property type="component" value="Unassembled WGS sequence"/>
</dbReference>
<accession>A0A1X1YJC8</accession>
<dbReference type="STRING" id="1108812.AWC16_11575"/>
<dbReference type="Pfam" id="PF07876">
    <property type="entry name" value="Dabb"/>
    <property type="match status" value="1"/>
</dbReference>
<reference evidence="2 3" key="1">
    <citation type="submission" date="2016-01" db="EMBL/GenBank/DDBJ databases">
        <title>The new phylogeny of the genus Mycobacterium.</title>
        <authorList>
            <person name="Tarcisio F."/>
            <person name="Conor M."/>
            <person name="Antonella G."/>
            <person name="Elisabetta G."/>
            <person name="Giulia F.S."/>
            <person name="Sara T."/>
            <person name="Anna F."/>
            <person name="Clotilde B."/>
            <person name="Roberto B."/>
            <person name="Veronica D.S."/>
            <person name="Fabio R."/>
            <person name="Monica P."/>
            <person name="Olivier J."/>
            <person name="Enrico T."/>
            <person name="Nicola S."/>
        </authorList>
    </citation>
    <scope>NUCLEOTIDE SEQUENCE [LARGE SCALE GENOMIC DNA]</scope>
    <source>
        <strain evidence="2 3">DSM 45394</strain>
    </source>
</reference>
<proteinExistence type="predicted"/>
<comment type="caution">
    <text evidence="2">The sequence shown here is derived from an EMBL/GenBank/DDBJ whole genome shotgun (WGS) entry which is preliminary data.</text>
</comment>
<dbReference type="SUPFAM" id="SSF54909">
    <property type="entry name" value="Dimeric alpha+beta barrel"/>
    <property type="match status" value="1"/>
</dbReference>
<dbReference type="InterPro" id="IPR013097">
    <property type="entry name" value="Dabb"/>
</dbReference>
<evidence type="ECO:0000313" key="3">
    <source>
        <dbReference type="Proteomes" id="UP000193866"/>
    </source>
</evidence>
<dbReference type="SMART" id="SM00886">
    <property type="entry name" value="Dabb"/>
    <property type="match status" value="1"/>
</dbReference>
<dbReference type="EMBL" id="LQPG01000018">
    <property type="protein sequence ID" value="ORW11207.1"/>
    <property type="molecule type" value="Genomic_DNA"/>
</dbReference>
<protein>
    <submittedName>
        <fullName evidence="2">Stress protein</fullName>
    </submittedName>
</protein>
<keyword evidence="3" id="KW-1185">Reference proteome</keyword>
<organism evidence="2 3">
    <name type="scientific">Mycolicibacter longobardus</name>
    <dbReference type="NCBI Taxonomy" id="1108812"/>
    <lineage>
        <taxon>Bacteria</taxon>
        <taxon>Bacillati</taxon>
        <taxon>Actinomycetota</taxon>
        <taxon>Actinomycetes</taxon>
        <taxon>Mycobacteriales</taxon>
        <taxon>Mycobacteriaceae</taxon>
        <taxon>Mycolicibacter</taxon>
    </lineage>
</organism>
<feature type="domain" description="Stress-response A/B barrel" evidence="1">
    <location>
        <begin position="106"/>
        <end position="206"/>
    </location>
</feature>